<keyword evidence="4" id="KW-1185">Reference proteome</keyword>
<feature type="domain" description="HMA" evidence="2">
    <location>
        <begin position="29"/>
        <end position="91"/>
    </location>
</feature>
<dbReference type="InterPro" id="IPR006121">
    <property type="entry name" value="HMA_dom"/>
</dbReference>
<accession>A0ABC8KCU6</accession>
<dbReference type="GO" id="GO:0046872">
    <property type="term" value="F:metal ion binding"/>
    <property type="evidence" value="ECO:0007669"/>
    <property type="project" value="UniProtKB-KW"/>
</dbReference>
<dbReference type="InterPro" id="IPR036163">
    <property type="entry name" value="HMA_dom_sf"/>
</dbReference>
<evidence type="ECO:0000313" key="4">
    <source>
        <dbReference type="Proteomes" id="UP001642260"/>
    </source>
</evidence>
<proteinExistence type="predicted"/>
<dbReference type="Gene3D" id="3.30.70.100">
    <property type="match status" value="1"/>
</dbReference>
<dbReference type="Pfam" id="PF00403">
    <property type="entry name" value="HMA"/>
    <property type="match status" value="1"/>
</dbReference>
<sequence length="152" mass="17346">MGALNFLSDYLSDRFYVSIRKLKKHKVIQQTVNIKVKIDYDGCERKIKNAVSAMKGEKSVEVNRKMNKVTVSGYMPKKVLKIVQSTRKKKPELWPYVPYTMVAYANAAGAYVKRAPPGFVRKSEQVQPQPGDTNDKLMSLFHDENPNTCTIM</sequence>
<keyword evidence="1" id="KW-0479">Metal-binding</keyword>
<reference evidence="3 4" key="1">
    <citation type="submission" date="2022-03" db="EMBL/GenBank/DDBJ databases">
        <authorList>
            <person name="Macdonald S."/>
            <person name="Ahmed S."/>
            <person name="Newling K."/>
        </authorList>
    </citation>
    <scope>NUCLEOTIDE SEQUENCE [LARGE SCALE GENOMIC DNA]</scope>
</reference>
<dbReference type="CDD" id="cd00371">
    <property type="entry name" value="HMA"/>
    <property type="match status" value="1"/>
</dbReference>
<evidence type="ECO:0000256" key="1">
    <source>
        <dbReference type="ARBA" id="ARBA00022723"/>
    </source>
</evidence>
<protein>
    <recommendedName>
        <fullName evidence="2">HMA domain-containing protein</fullName>
    </recommendedName>
</protein>
<comment type="caution">
    <text evidence="3">The sequence shown here is derived from an EMBL/GenBank/DDBJ whole genome shotgun (WGS) entry which is preliminary data.</text>
</comment>
<dbReference type="SUPFAM" id="SSF55008">
    <property type="entry name" value="HMA, heavy metal-associated domain"/>
    <property type="match status" value="1"/>
</dbReference>
<dbReference type="Proteomes" id="UP001642260">
    <property type="component" value="Unassembled WGS sequence"/>
</dbReference>
<dbReference type="EMBL" id="CAKOAT010207488">
    <property type="protein sequence ID" value="CAH8355392.1"/>
    <property type="molecule type" value="Genomic_DNA"/>
</dbReference>
<dbReference type="PROSITE" id="PS50846">
    <property type="entry name" value="HMA_2"/>
    <property type="match status" value="1"/>
</dbReference>
<dbReference type="PANTHER" id="PTHR22814:SF293">
    <property type="entry name" value="HEAVY METAL-ASSOCIATED ISOPRENYLATED PLANT PROTEIN 22"/>
    <property type="match status" value="1"/>
</dbReference>
<evidence type="ECO:0000313" key="3">
    <source>
        <dbReference type="EMBL" id="CAH8355392.1"/>
    </source>
</evidence>
<dbReference type="AlphaFoldDB" id="A0ABC8KCU6"/>
<gene>
    <name evidence="3" type="ORF">ERUC_LOCUS21147</name>
</gene>
<organism evidence="3 4">
    <name type="scientific">Eruca vesicaria subsp. sativa</name>
    <name type="common">Garden rocket</name>
    <name type="synonym">Eruca sativa</name>
    <dbReference type="NCBI Taxonomy" id="29727"/>
    <lineage>
        <taxon>Eukaryota</taxon>
        <taxon>Viridiplantae</taxon>
        <taxon>Streptophyta</taxon>
        <taxon>Embryophyta</taxon>
        <taxon>Tracheophyta</taxon>
        <taxon>Spermatophyta</taxon>
        <taxon>Magnoliopsida</taxon>
        <taxon>eudicotyledons</taxon>
        <taxon>Gunneridae</taxon>
        <taxon>Pentapetalae</taxon>
        <taxon>rosids</taxon>
        <taxon>malvids</taxon>
        <taxon>Brassicales</taxon>
        <taxon>Brassicaceae</taxon>
        <taxon>Brassiceae</taxon>
        <taxon>Eruca</taxon>
    </lineage>
</organism>
<evidence type="ECO:0000259" key="2">
    <source>
        <dbReference type="PROSITE" id="PS50846"/>
    </source>
</evidence>
<name>A0ABC8KCU6_ERUVS</name>
<dbReference type="PANTHER" id="PTHR22814">
    <property type="entry name" value="COPPER TRANSPORT PROTEIN ATOX1-RELATED"/>
    <property type="match status" value="1"/>
</dbReference>